<dbReference type="Pfam" id="PF00651">
    <property type="entry name" value="BTB"/>
    <property type="match status" value="1"/>
</dbReference>
<dbReference type="Proteomes" id="UP000298663">
    <property type="component" value="Unassembled WGS sequence"/>
</dbReference>
<sequence>MTRKATFRFPLLLGFKQGVQAQQFHRLGDFLLSAKLSSYGVYGNDIDITCEPKNAHNRTILWNCLAKVTLSTVPLPCYDDLVTELKLFRNNDRNLRFSTLTNFLSCNVHIEIVESIYADLSEPNNPLIDGLEDATHFKADGVEMYLSKKVLGFHSHFFHNMFNGNFEEETKDFYELKDINADDFLRFLGIIHAIDLSVDVDSVESLLYLGNVFHCKLVLRLCEDYLLNLTEEETDSEKKLDITRRYKLNRVLLGKMALKRE</sequence>
<dbReference type="Gene3D" id="3.30.710.10">
    <property type="entry name" value="Potassium Channel Kv1.1, Chain A"/>
    <property type="match status" value="1"/>
</dbReference>
<accession>A0A4V6A520</accession>
<evidence type="ECO:0000313" key="2">
    <source>
        <dbReference type="EMBL" id="TKR88835.1"/>
    </source>
</evidence>
<dbReference type="OrthoDB" id="5813110at2759"/>
<reference evidence="2 3" key="1">
    <citation type="journal article" date="2015" name="Genome Biol.">
        <title>Comparative genomics of Steinernema reveals deeply conserved gene regulatory networks.</title>
        <authorList>
            <person name="Dillman A.R."/>
            <person name="Macchietto M."/>
            <person name="Porter C.F."/>
            <person name="Rogers A."/>
            <person name="Williams B."/>
            <person name="Antoshechkin I."/>
            <person name="Lee M.M."/>
            <person name="Goodwin Z."/>
            <person name="Lu X."/>
            <person name="Lewis E.E."/>
            <person name="Goodrich-Blair H."/>
            <person name="Stock S.P."/>
            <person name="Adams B.J."/>
            <person name="Sternberg P.W."/>
            <person name="Mortazavi A."/>
        </authorList>
    </citation>
    <scope>NUCLEOTIDE SEQUENCE [LARGE SCALE GENOMIC DNA]</scope>
    <source>
        <strain evidence="2 3">ALL</strain>
    </source>
</reference>
<gene>
    <name evidence="2" type="ORF">L596_013017</name>
</gene>
<reference evidence="2 3" key="2">
    <citation type="journal article" date="2019" name="G3 (Bethesda)">
        <title>Hybrid Assembly of the Genome of the Entomopathogenic Nematode Steinernema carpocapsae Identifies the X-Chromosome.</title>
        <authorList>
            <person name="Serra L."/>
            <person name="Macchietto M."/>
            <person name="Macias-Munoz A."/>
            <person name="McGill C.J."/>
            <person name="Rodriguez I.M."/>
            <person name="Rodriguez B."/>
            <person name="Murad R."/>
            <person name="Mortazavi A."/>
        </authorList>
    </citation>
    <scope>NUCLEOTIDE SEQUENCE [LARGE SCALE GENOMIC DNA]</scope>
    <source>
        <strain evidence="2 3">ALL</strain>
    </source>
</reference>
<proteinExistence type="predicted"/>
<evidence type="ECO:0000313" key="3">
    <source>
        <dbReference type="Proteomes" id="UP000298663"/>
    </source>
</evidence>
<dbReference type="PANTHER" id="PTHR22744:SF14">
    <property type="entry name" value="BTB DOMAIN-CONTAINING PROTEIN-RELATED"/>
    <property type="match status" value="1"/>
</dbReference>
<feature type="domain" description="BTB" evidence="1">
    <location>
        <begin position="132"/>
        <end position="200"/>
    </location>
</feature>
<dbReference type="PROSITE" id="PS50097">
    <property type="entry name" value="BTB"/>
    <property type="match status" value="1"/>
</dbReference>
<dbReference type="SMART" id="SM00225">
    <property type="entry name" value="BTB"/>
    <property type="match status" value="1"/>
</dbReference>
<comment type="caution">
    <text evidence="2">The sequence shown here is derived from an EMBL/GenBank/DDBJ whole genome shotgun (WGS) entry which is preliminary data.</text>
</comment>
<dbReference type="EMBL" id="AZBU02000003">
    <property type="protein sequence ID" value="TKR88835.1"/>
    <property type="molecule type" value="Genomic_DNA"/>
</dbReference>
<dbReference type="SUPFAM" id="SSF54695">
    <property type="entry name" value="POZ domain"/>
    <property type="match status" value="1"/>
</dbReference>
<protein>
    <recommendedName>
        <fullName evidence="1">BTB domain-containing protein</fullName>
    </recommendedName>
</protein>
<dbReference type="InterPro" id="IPR000210">
    <property type="entry name" value="BTB/POZ_dom"/>
</dbReference>
<dbReference type="InterPro" id="IPR011333">
    <property type="entry name" value="SKP1/BTB/POZ_sf"/>
</dbReference>
<evidence type="ECO:0000259" key="1">
    <source>
        <dbReference type="PROSITE" id="PS50097"/>
    </source>
</evidence>
<organism evidence="2 3">
    <name type="scientific">Steinernema carpocapsae</name>
    <name type="common">Entomopathogenic nematode</name>
    <dbReference type="NCBI Taxonomy" id="34508"/>
    <lineage>
        <taxon>Eukaryota</taxon>
        <taxon>Metazoa</taxon>
        <taxon>Ecdysozoa</taxon>
        <taxon>Nematoda</taxon>
        <taxon>Chromadorea</taxon>
        <taxon>Rhabditida</taxon>
        <taxon>Tylenchina</taxon>
        <taxon>Panagrolaimomorpha</taxon>
        <taxon>Strongyloidoidea</taxon>
        <taxon>Steinernematidae</taxon>
        <taxon>Steinernema</taxon>
    </lineage>
</organism>
<name>A0A4V6A520_STECR</name>
<dbReference type="PANTHER" id="PTHR22744">
    <property type="entry name" value="HELIX LOOP HELIX PROTEIN 21-RELATED"/>
    <property type="match status" value="1"/>
</dbReference>
<dbReference type="AlphaFoldDB" id="A0A4V6A520"/>
<keyword evidence="3" id="KW-1185">Reference proteome</keyword>